<dbReference type="InterPro" id="IPR036188">
    <property type="entry name" value="FAD/NAD-bd_sf"/>
</dbReference>
<dbReference type="EMBL" id="AP027731">
    <property type="protein sequence ID" value="BDZ47672.1"/>
    <property type="molecule type" value="Genomic_DNA"/>
</dbReference>
<dbReference type="Proteomes" id="UP001321498">
    <property type="component" value="Chromosome"/>
</dbReference>
<organism evidence="3 4">
    <name type="scientific">Naasia aerilata</name>
    <dbReference type="NCBI Taxonomy" id="1162966"/>
    <lineage>
        <taxon>Bacteria</taxon>
        <taxon>Bacillati</taxon>
        <taxon>Actinomycetota</taxon>
        <taxon>Actinomycetes</taxon>
        <taxon>Micrococcales</taxon>
        <taxon>Microbacteriaceae</taxon>
        <taxon>Naasia</taxon>
    </lineage>
</organism>
<evidence type="ECO:0000259" key="2">
    <source>
        <dbReference type="Pfam" id="PF01266"/>
    </source>
</evidence>
<reference evidence="4" key="1">
    <citation type="journal article" date="2019" name="Int. J. Syst. Evol. Microbiol.">
        <title>The Global Catalogue of Microorganisms (GCM) 10K type strain sequencing project: providing services to taxonomists for standard genome sequencing and annotation.</title>
        <authorList>
            <consortium name="The Broad Institute Genomics Platform"/>
            <consortium name="The Broad Institute Genome Sequencing Center for Infectious Disease"/>
            <person name="Wu L."/>
            <person name="Ma J."/>
        </authorList>
    </citation>
    <scope>NUCLEOTIDE SEQUENCE [LARGE SCALE GENOMIC DNA]</scope>
    <source>
        <strain evidence="4">NBRC 108725</strain>
    </source>
</reference>
<accession>A0ABM8GH25</accession>
<dbReference type="Gene3D" id="3.30.9.10">
    <property type="entry name" value="D-Amino Acid Oxidase, subunit A, domain 2"/>
    <property type="match status" value="1"/>
</dbReference>
<gene>
    <name evidence="3" type="ORF">GCM10025866_35810</name>
</gene>
<feature type="compositionally biased region" description="Low complexity" evidence="1">
    <location>
        <begin position="135"/>
        <end position="164"/>
    </location>
</feature>
<sequence>MTSLWLDRLDRTREDGDTFPASDFEPGAEYDTVVVGAGLTGLVTGLLLARAGQHVAILESKTVGSLTSGNTTAKLSLLQGTKYSEMLRHTALKNARAYVEGNREGFEWLLRYLDDHSVPYQRRAAYTYAGTPEGSARSTTSCSRRSASTSPSRRCRTSTCPSRPMARSASTTRPSSIRWMCSARWPRTSGDAAARSRRACA</sequence>
<feature type="region of interest" description="Disordered" evidence="1">
    <location>
        <begin position="130"/>
        <end position="175"/>
    </location>
</feature>
<evidence type="ECO:0000313" key="4">
    <source>
        <dbReference type="Proteomes" id="UP001321498"/>
    </source>
</evidence>
<dbReference type="InterPro" id="IPR006076">
    <property type="entry name" value="FAD-dep_OxRdtase"/>
</dbReference>
<evidence type="ECO:0000256" key="1">
    <source>
        <dbReference type="SAM" id="MobiDB-lite"/>
    </source>
</evidence>
<keyword evidence="4" id="KW-1185">Reference proteome</keyword>
<dbReference type="Gene3D" id="3.50.50.60">
    <property type="entry name" value="FAD/NAD(P)-binding domain"/>
    <property type="match status" value="1"/>
</dbReference>
<name>A0ABM8GH25_9MICO</name>
<evidence type="ECO:0000313" key="3">
    <source>
        <dbReference type="EMBL" id="BDZ47672.1"/>
    </source>
</evidence>
<dbReference type="Pfam" id="PF01266">
    <property type="entry name" value="DAO"/>
    <property type="match status" value="1"/>
</dbReference>
<feature type="domain" description="FAD dependent oxidoreductase" evidence="2">
    <location>
        <begin position="31"/>
        <end position="137"/>
    </location>
</feature>
<proteinExistence type="predicted"/>
<dbReference type="SUPFAM" id="SSF51905">
    <property type="entry name" value="FAD/NAD(P)-binding domain"/>
    <property type="match status" value="1"/>
</dbReference>
<protein>
    <recommendedName>
        <fullName evidence="2">FAD dependent oxidoreductase domain-containing protein</fullName>
    </recommendedName>
</protein>